<gene>
    <name evidence="1" type="ORF">KUDE01_009216</name>
</gene>
<dbReference type="Gene3D" id="1.10.533.10">
    <property type="entry name" value="Death Domain, Fas"/>
    <property type="match status" value="1"/>
</dbReference>
<name>A0AAD9CQL1_DISEL</name>
<evidence type="ECO:0000313" key="1">
    <source>
        <dbReference type="EMBL" id="KAK1906820.1"/>
    </source>
</evidence>
<accession>A0AAD9CQL1</accession>
<dbReference type="InterPro" id="IPR011029">
    <property type="entry name" value="DEATH-like_dom_sf"/>
</dbReference>
<keyword evidence="1" id="KW-0371">Homeobox</keyword>
<evidence type="ECO:0000313" key="2">
    <source>
        <dbReference type="Proteomes" id="UP001228049"/>
    </source>
</evidence>
<dbReference type="Proteomes" id="UP001228049">
    <property type="component" value="Unassembled WGS sequence"/>
</dbReference>
<proteinExistence type="predicted"/>
<keyword evidence="2" id="KW-1185">Reference proteome</keyword>
<dbReference type="AlphaFoldDB" id="A0AAD9CQL1"/>
<protein>
    <submittedName>
        <fullName evidence="1">Homeobox protein SMOX-4</fullName>
    </submittedName>
</protein>
<dbReference type="EMBL" id="JASDAP010000001">
    <property type="protein sequence ID" value="KAK1906820.1"/>
    <property type="molecule type" value="Genomic_DNA"/>
</dbReference>
<keyword evidence="1" id="KW-0238">DNA-binding</keyword>
<comment type="caution">
    <text evidence="1">The sequence shown here is derived from an EMBL/GenBank/DDBJ whole genome shotgun (WGS) entry which is preliminary data.</text>
</comment>
<sequence length="74" mass="8484">MAAKDILRSNKTSIVETLCADYKLILNKADENKFITRDDYGNLEYLCLSHLQYVLQLRVSVLDSLISFQDVQEG</sequence>
<dbReference type="GO" id="GO:0003677">
    <property type="term" value="F:DNA binding"/>
    <property type="evidence" value="ECO:0007669"/>
    <property type="project" value="UniProtKB-KW"/>
</dbReference>
<reference evidence="1" key="1">
    <citation type="submission" date="2023-04" db="EMBL/GenBank/DDBJ databases">
        <title>Chromosome-level genome of Chaenocephalus aceratus.</title>
        <authorList>
            <person name="Park H."/>
        </authorList>
    </citation>
    <scope>NUCLEOTIDE SEQUENCE</scope>
    <source>
        <strain evidence="1">DE</strain>
        <tissue evidence="1">Muscle</tissue>
    </source>
</reference>
<organism evidence="1 2">
    <name type="scientific">Dissostichus eleginoides</name>
    <name type="common">Patagonian toothfish</name>
    <name type="synonym">Dissostichus amissus</name>
    <dbReference type="NCBI Taxonomy" id="100907"/>
    <lineage>
        <taxon>Eukaryota</taxon>
        <taxon>Metazoa</taxon>
        <taxon>Chordata</taxon>
        <taxon>Craniata</taxon>
        <taxon>Vertebrata</taxon>
        <taxon>Euteleostomi</taxon>
        <taxon>Actinopterygii</taxon>
        <taxon>Neopterygii</taxon>
        <taxon>Teleostei</taxon>
        <taxon>Neoteleostei</taxon>
        <taxon>Acanthomorphata</taxon>
        <taxon>Eupercaria</taxon>
        <taxon>Perciformes</taxon>
        <taxon>Notothenioidei</taxon>
        <taxon>Nototheniidae</taxon>
        <taxon>Dissostichus</taxon>
    </lineage>
</organism>